<organism evidence="7 8">
    <name type="scientific">Linum trigynum</name>
    <dbReference type="NCBI Taxonomy" id="586398"/>
    <lineage>
        <taxon>Eukaryota</taxon>
        <taxon>Viridiplantae</taxon>
        <taxon>Streptophyta</taxon>
        <taxon>Embryophyta</taxon>
        <taxon>Tracheophyta</taxon>
        <taxon>Spermatophyta</taxon>
        <taxon>Magnoliopsida</taxon>
        <taxon>eudicotyledons</taxon>
        <taxon>Gunneridae</taxon>
        <taxon>Pentapetalae</taxon>
        <taxon>rosids</taxon>
        <taxon>fabids</taxon>
        <taxon>Malpighiales</taxon>
        <taxon>Linaceae</taxon>
        <taxon>Linum</taxon>
    </lineage>
</organism>
<protein>
    <recommendedName>
        <fullName evidence="6">S-protein homolog</fullName>
    </recommendedName>
</protein>
<dbReference type="AlphaFoldDB" id="A0AAV2D0R9"/>
<keyword evidence="3 6" id="KW-0713">Self-incompatibility</keyword>
<feature type="signal peptide" evidence="6">
    <location>
        <begin position="1"/>
        <end position="25"/>
    </location>
</feature>
<evidence type="ECO:0000256" key="6">
    <source>
        <dbReference type="RuleBase" id="RU367044"/>
    </source>
</evidence>
<proteinExistence type="inferred from homology"/>
<evidence type="ECO:0000256" key="3">
    <source>
        <dbReference type="ARBA" id="ARBA00022471"/>
    </source>
</evidence>
<dbReference type="PANTHER" id="PTHR31232">
    <property type="match status" value="1"/>
</dbReference>
<name>A0AAV2D0R9_9ROSI</name>
<evidence type="ECO:0000256" key="5">
    <source>
        <dbReference type="ARBA" id="ARBA00022729"/>
    </source>
</evidence>
<accession>A0AAV2D0R9</accession>
<keyword evidence="5 6" id="KW-0732">Signal</keyword>
<dbReference type="EMBL" id="OZ034814">
    <property type="protein sequence ID" value="CAL1361733.1"/>
    <property type="molecule type" value="Genomic_DNA"/>
</dbReference>
<keyword evidence="4 6" id="KW-0964">Secreted</keyword>
<evidence type="ECO:0000256" key="4">
    <source>
        <dbReference type="ARBA" id="ARBA00022525"/>
    </source>
</evidence>
<dbReference type="GO" id="GO:0005576">
    <property type="term" value="C:extracellular region"/>
    <property type="evidence" value="ECO:0007669"/>
    <property type="project" value="UniProtKB-SubCell"/>
</dbReference>
<dbReference type="PANTHER" id="PTHR31232:SF18">
    <property type="entry name" value="S-PROTEIN HOMOLOG"/>
    <property type="match status" value="1"/>
</dbReference>
<evidence type="ECO:0000313" key="8">
    <source>
        <dbReference type="Proteomes" id="UP001497516"/>
    </source>
</evidence>
<gene>
    <name evidence="7" type="ORF">LTRI10_LOCUS9097</name>
</gene>
<comment type="similarity">
    <text evidence="2 6">Belongs to the plant self-incompatibility (S1) protein family.</text>
</comment>
<feature type="chain" id="PRO_5043109065" description="S-protein homolog" evidence="6">
    <location>
        <begin position="26"/>
        <end position="143"/>
    </location>
</feature>
<dbReference type="GO" id="GO:0060320">
    <property type="term" value="P:rejection of self pollen"/>
    <property type="evidence" value="ECO:0007669"/>
    <property type="project" value="UniProtKB-KW"/>
</dbReference>
<keyword evidence="8" id="KW-1185">Reference proteome</keyword>
<dbReference type="InterPro" id="IPR010264">
    <property type="entry name" value="Self-incomp_S1"/>
</dbReference>
<sequence length="143" mass="16045">MTRMQLQERIHKAILTAAFVLQLHAAVMEDRVVTAGYYDATVIVSNKLSSEMAVIVHCRSKQHDLGARAVGAGASYSFTFGKNLFGGTLFWCRAAFQDRRLAFLAFKQDDEGNVYVIDFEVSDDGVDRVNGEERVHITGWNRK</sequence>
<reference evidence="7 8" key="1">
    <citation type="submission" date="2024-04" db="EMBL/GenBank/DDBJ databases">
        <authorList>
            <person name="Fracassetti M."/>
        </authorList>
    </citation>
    <scope>NUCLEOTIDE SEQUENCE [LARGE SCALE GENOMIC DNA]</scope>
</reference>
<evidence type="ECO:0000313" key="7">
    <source>
        <dbReference type="EMBL" id="CAL1361733.1"/>
    </source>
</evidence>
<dbReference type="Pfam" id="PF05938">
    <property type="entry name" value="Self-incomp_S1"/>
    <property type="match status" value="1"/>
</dbReference>
<dbReference type="Proteomes" id="UP001497516">
    <property type="component" value="Chromosome 10"/>
</dbReference>
<evidence type="ECO:0000256" key="2">
    <source>
        <dbReference type="ARBA" id="ARBA00005581"/>
    </source>
</evidence>
<evidence type="ECO:0000256" key="1">
    <source>
        <dbReference type="ARBA" id="ARBA00004613"/>
    </source>
</evidence>
<comment type="subcellular location">
    <subcellularLocation>
        <location evidence="1 6">Secreted</location>
    </subcellularLocation>
</comment>